<dbReference type="OrthoDB" id="9815233at2"/>
<dbReference type="InterPro" id="IPR000310">
    <property type="entry name" value="Orn/Lys/Arg_deCO2ase_major_dom"/>
</dbReference>
<dbReference type="RefSeq" id="WP_154548765.1">
    <property type="nucleotide sequence ID" value="NZ_VUMX01000014.1"/>
</dbReference>
<evidence type="ECO:0000256" key="4">
    <source>
        <dbReference type="ARBA" id="ARBA00023239"/>
    </source>
</evidence>
<dbReference type="Gene3D" id="3.40.640.10">
    <property type="entry name" value="Type I PLP-dependent aspartate aminotransferase-like (Major domain)"/>
    <property type="match status" value="1"/>
</dbReference>
<feature type="modified residue" description="N6-(pyridoxal phosphate)lysine" evidence="5">
    <location>
        <position position="338"/>
    </location>
</feature>
<evidence type="ECO:0000259" key="7">
    <source>
        <dbReference type="Pfam" id="PF03711"/>
    </source>
</evidence>
<evidence type="ECO:0000313" key="9">
    <source>
        <dbReference type="Proteomes" id="UP000438120"/>
    </source>
</evidence>
<name>A0A6A8MEL9_9LACO</name>
<dbReference type="PIRSF" id="PIRSF009393">
    <property type="entry name" value="Orn_decarb"/>
    <property type="match status" value="1"/>
</dbReference>
<dbReference type="Gene3D" id="3.90.100.10">
    <property type="entry name" value="Orn/Lys/Arg decarboxylase, C-terminal domain"/>
    <property type="match status" value="1"/>
</dbReference>
<dbReference type="Proteomes" id="UP000438120">
    <property type="component" value="Unassembled WGS sequence"/>
</dbReference>
<dbReference type="GO" id="GO:0016831">
    <property type="term" value="F:carboxy-lyase activity"/>
    <property type="evidence" value="ECO:0007669"/>
    <property type="project" value="UniProtKB-KW"/>
</dbReference>
<accession>A0A6A8MEL9</accession>
<evidence type="ECO:0000259" key="6">
    <source>
        <dbReference type="Pfam" id="PF01276"/>
    </source>
</evidence>
<evidence type="ECO:0000256" key="2">
    <source>
        <dbReference type="ARBA" id="ARBA00022793"/>
    </source>
</evidence>
<dbReference type="InterPro" id="IPR027605">
    <property type="entry name" value="Lacto_ODC_put"/>
</dbReference>
<evidence type="ECO:0000256" key="1">
    <source>
        <dbReference type="ARBA" id="ARBA00010671"/>
    </source>
</evidence>
<keyword evidence="3 5" id="KW-0663">Pyridoxal phosphate</keyword>
<reference evidence="8 9" key="1">
    <citation type="submission" date="2019-08" db="EMBL/GenBank/DDBJ databases">
        <title>In-depth cultivation of the pig gut microbiome towards novel bacterial diversity and tailored functional studies.</title>
        <authorList>
            <person name="Wylensek D."/>
            <person name="Hitch T.C.A."/>
            <person name="Clavel T."/>
        </authorList>
    </citation>
    <scope>NUCLEOTIDE SEQUENCE [LARGE SCALE GENOMIC DNA]</scope>
    <source>
        <strain evidence="8 9">Bifido-178-WT-2B</strain>
    </source>
</reference>
<comment type="similarity">
    <text evidence="1">Belongs to the Orn/Lys/Arg decarboxylase class-I family.</text>
</comment>
<dbReference type="GO" id="GO:0006520">
    <property type="term" value="P:amino acid metabolic process"/>
    <property type="evidence" value="ECO:0007669"/>
    <property type="project" value="InterPro"/>
</dbReference>
<dbReference type="EMBL" id="VUMX01000014">
    <property type="protein sequence ID" value="MST87202.1"/>
    <property type="molecule type" value="Genomic_DNA"/>
</dbReference>
<sequence length="703" mass="79620">MHYLAIAGRVEVKNFIPYDWPFMELTENMNPADLAAVVIKRGDSRAEGMWHLFAKQLQLPLPLIVIDPEADQKAVAAEIVAKAKSYADQVLPPFLTDLIDFAQRDALMLATPGHHNGHFYQRHPAGAALYNFLGDNFFKFDVSDTLPELGDMMTHEGTPLTAQKQAAKAFNADKVYFCTNGTTSSNTICAQALLKQGDLVLFDRNNHKSLYNSALIMTGAKPVYLPTDRNADGLIGPLTKEALDEDRIRREIAKVDPARAQAKRPFRMAVLQLETYDGIFYDARLLLKKLGKLCDYILFDCAWGGYEQFVKVLDGTSPLAQEYGPDDPGILVTQSIHKQQAGMTQVSQILKKDRHIKGQARYVDHKHFNHAYLKYVTTSYSYPLYASLVVNAAMAASPACRSWWDETTRLGIEFRKALLKESKLFKPLIPKYFHGQKWEEVPTEVLANDPEAWQLHPDDAWHGFRKIADGEALISPEKVTVMNPGIDLEHEEFTDQGIPGSVVEEFLHERGIIPEKSDSYSTLYLLTPGESEADLRTVLDALLDFEKAYENHAPLSEVMPRLYRQHADRYQGYTLDQLCQEIHEYYKQSQIFKYQQELFLKPSFQDYQMLPSQADLAFNESRSELVKLDDLEGRTALEGALPYPPGVFVVAPGEKWQKGDIDYFKILIGCAHKFPGFDPEIQGVYQEDEDGQVQVYGEVLKED</sequence>
<organism evidence="8 9">
    <name type="scientific">Lactobacillus porci</name>
    <dbReference type="NCBI Taxonomy" id="2012477"/>
    <lineage>
        <taxon>Bacteria</taxon>
        <taxon>Bacillati</taxon>
        <taxon>Bacillota</taxon>
        <taxon>Bacilli</taxon>
        <taxon>Lactobacillales</taxon>
        <taxon>Lactobacillaceae</taxon>
        <taxon>Lactobacillus</taxon>
    </lineage>
</organism>
<dbReference type="PANTHER" id="PTHR45229">
    <property type="entry name" value="CONSTITUTIVE ORNITHINE DECARBOXYLASE"/>
    <property type="match status" value="1"/>
</dbReference>
<dbReference type="AlphaFoldDB" id="A0A6A8MEL9"/>
<evidence type="ECO:0000256" key="3">
    <source>
        <dbReference type="ARBA" id="ARBA00022898"/>
    </source>
</evidence>
<keyword evidence="2" id="KW-0210">Decarboxylase</keyword>
<dbReference type="InterPro" id="IPR011193">
    <property type="entry name" value="Orn/lys/arg_de-COase"/>
</dbReference>
<dbReference type="GO" id="GO:0030170">
    <property type="term" value="F:pyridoxal phosphate binding"/>
    <property type="evidence" value="ECO:0007669"/>
    <property type="project" value="TreeGrafter"/>
</dbReference>
<dbReference type="Gene3D" id="3.90.1150.10">
    <property type="entry name" value="Aspartate Aminotransferase, domain 1"/>
    <property type="match status" value="1"/>
</dbReference>
<protein>
    <submittedName>
        <fullName evidence="8">Putative ornithine decarboxylase</fullName>
    </submittedName>
</protein>
<dbReference type="GO" id="GO:0005829">
    <property type="term" value="C:cytosol"/>
    <property type="evidence" value="ECO:0007669"/>
    <property type="project" value="TreeGrafter"/>
</dbReference>
<dbReference type="Pfam" id="PF03711">
    <property type="entry name" value="OKR_DC_1_C"/>
    <property type="match status" value="1"/>
</dbReference>
<evidence type="ECO:0000256" key="5">
    <source>
        <dbReference type="PIRSR" id="PIRSR009393-1"/>
    </source>
</evidence>
<dbReference type="InterPro" id="IPR008286">
    <property type="entry name" value="Prn/Lys/Arg_de-COase_C"/>
</dbReference>
<dbReference type="InterPro" id="IPR015424">
    <property type="entry name" value="PyrdxlP-dep_Trfase"/>
</dbReference>
<dbReference type="InterPro" id="IPR015421">
    <property type="entry name" value="PyrdxlP-dep_Trfase_major"/>
</dbReference>
<dbReference type="Pfam" id="PF01276">
    <property type="entry name" value="OKR_DC_1"/>
    <property type="match status" value="1"/>
</dbReference>
<dbReference type="PANTHER" id="PTHR45229:SF3">
    <property type="entry name" value="BIODEGRADATIVE ARGININE DECARBOXYLASE"/>
    <property type="match status" value="1"/>
</dbReference>
<keyword evidence="9" id="KW-1185">Reference proteome</keyword>
<dbReference type="InterPro" id="IPR015422">
    <property type="entry name" value="PyrdxlP-dep_Trfase_small"/>
</dbReference>
<comment type="caution">
    <text evidence="8">The sequence shown here is derived from an EMBL/GenBank/DDBJ whole genome shotgun (WGS) entry which is preliminary data.</text>
</comment>
<feature type="domain" description="Orn/Lys/Arg decarboxylase C-terminal" evidence="7">
    <location>
        <begin position="559"/>
        <end position="688"/>
    </location>
</feature>
<dbReference type="SUPFAM" id="SSF55904">
    <property type="entry name" value="Ornithine decarboxylase C-terminal domain"/>
    <property type="match status" value="1"/>
</dbReference>
<dbReference type="NCBIfam" id="TIGR04318">
    <property type="entry name" value="lacto_ODC_hypo"/>
    <property type="match status" value="1"/>
</dbReference>
<evidence type="ECO:0000313" key="8">
    <source>
        <dbReference type="EMBL" id="MST87202.1"/>
    </source>
</evidence>
<dbReference type="InterPro" id="IPR036633">
    <property type="entry name" value="Prn/Lys/Arg_de-COase_C_sf"/>
</dbReference>
<gene>
    <name evidence="8" type="ORF">FYJ62_06015</name>
</gene>
<proteinExistence type="inferred from homology"/>
<keyword evidence="4" id="KW-0456">Lyase</keyword>
<dbReference type="SUPFAM" id="SSF53383">
    <property type="entry name" value="PLP-dependent transferases"/>
    <property type="match status" value="1"/>
</dbReference>
<feature type="domain" description="Orn/Lys/Arg decarboxylases family 1 pyridoxal-P attachment site" evidence="6">
    <location>
        <begin position="92"/>
        <end position="533"/>
    </location>
</feature>